<keyword evidence="4" id="KW-1133">Transmembrane helix</keyword>
<keyword evidence="4" id="KW-0472">Membrane</keyword>
<keyword evidence="2" id="KW-0677">Repeat</keyword>
<evidence type="ECO:0000256" key="1">
    <source>
        <dbReference type="ARBA" id="ARBA00022723"/>
    </source>
</evidence>
<dbReference type="SUPFAM" id="SSF47473">
    <property type="entry name" value="EF-hand"/>
    <property type="match status" value="1"/>
</dbReference>
<dbReference type="InParanoid" id="A0A200QH43"/>
<dbReference type="STRING" id="56857.A0A200QH43"/>
<dbReference type="OrthoDB" id="26525at2759"/>
<dbReference type="AlphaFoldDB" id="A0A200QH43"/>
<evidence type="ECO:0000256" key="2">
    <source>
        <dbReference type="ARBA" id="ARBA00022737"/>
    </source>
</evidence>
<feature type="transmembrane region" description="Helical" evidence="4">
    <location>
        <begin position="12"/>
        <end position="31"/>
    </location>
</feature>
<dbReference type="FunFam" id="1.10.238.10:FF:000302">
    <property type="entry name" value="Probable calcium-binding protein CML46"/>
    <property type="match status" value="1"/>
</dbReference>
<evidence type="ECO:0000256" key="4">
    <source>
        <dbReference type="SAM" id="Phobius"/>
    </source>
</evidence>
<dbReference type="Pfam" id="PF13499">
    <property type="entry name" value="EF-hand_7"/>
    <property type="match status" value="1"/>
</dbReference>
<evidence type="ECO:0000259" key="5">
    <source>
        <dbReference type="PROSITE" id="PS50222"/>
    </source>
</evidence>
<organism evidence="6 7">
    <name type="scientific">Macleaya cordata</name>
    <name type="common">Five-seeded plume-poppy</name>
    <name type="synonym">Bocconia cordata</name>
    <dbReference type="NCBI Taxonomy" id="56857"/>
    <lineage>
        <taxon>Eukaryota</taxon>
        <taxon>Viridiplantae</taxon>
        <taxon>Streptophyta</taxon>
        <taxon>Embryophyta</taxon>
        <taxon>Tracheophyta</taxon>
        <taxon>Spermatophyta</taxon>
        <taxon>Magnoliopsida</taxon>
        <taxon>Ranunculales</taxon>
        <taxon>Papaveraceae</taxon>
        <taxon>Papaveroideae</taxon>
        <taxon>Macleaya</taxon>
    </lineage>
</organism>
<accession>A0A200QH43</accession>
<dbReference type="CDD" id="cd00051">
    <property type="entry name" value="EFh"/>
    <property type="match status" value="1"/>
</dbReference>
<dbReference type="PANTHER" id="PTHR10891">
    <property type="entry name" value="EF-HAND CALCIUM-BINDING DOMAIN CONTAINING PROTEIN"/>
    <property type="match status" value="1"/>
</dbReference>
<evidence type="ECO:0000313" key="7">
    <source>
        <dbReference type="Proteomes" id="UP000195402"/>
    </source>
</evidence>
<dbReference type="FunCoup" id="A0A200QH43">
    <property type="interactions" value="25"/>
</dbReference>
<dbReference type="EMBL" id="MVGT01002045">
    <property type="protein sequence ID" value="OVA09828.1"/>
    <property type="molecule type" value="Genomic_DNA"/>
</dbReference>
<dbReference type="InterPro" id="IPR011992">
    <property type="entry name" value="EF-hand-dom_pair"/>
</dbReference>
<dbReference type="GO" id="GO:0005509">
    <property type="term" value="F:calcium ion binding"/>
    <property type="evidence" value="ECO:0007669"/>
    <property type="project" value="InterPro"/>
</dbReference>
<name>A0A200QH43_MACCD</name>
<dbReference type="Gene3D" id="1.10.238.10">
    <property type="entry name" value="EF-hand"/>
    <property type="match status" value="1"/>
</dbReference>
<reference evidence="6 7" key="1">
    <citation type="journal article" date="2017" name="Mol. Plant">
        <title>The Genome of Medicinal Plant Macleaya cordata Provides New Insights into Benzylisoquinoline Alkaloids Metabolism.</title>
        <authorList>
            <person name="Liu X."/>
            <person name="Liu Y."/>
            <person name="Huang P."/>
            <person name="Ma Y."/>
            <person name="Qing Z."/>
            <person name="Tang Q."/>
            <person name="Cao H."/>
            <person name="Cheng P."/>
            <person name="Zheng Y."/>
            <person name="Yuan Z."/>
            <person name="Zhou Y."/>
            <person name="Liu J."/>
            <person name="Tang Z."/>
            <person name="Zhuo Y."/>
            <person name="Zhang Y."/>
            <person name="Yu L."/>
            <person name="Huang J."/>
            <person name="Yang P."/>
            <person name="Peng Q."/>
            <person name="Zhang J."/>
            <person name="Jiang W."/>
            <person name="Zhang Z."/>
            <person name="Lin K."/>
            <person name="Ro D.K."/>
            <person name="Chen X."/>
            <person name="Xiong X."/>
            <person name="Shang Y."/>
            <person name="Huang S."/>
            <person name="Zeng J."/>
        </authorList>
    </citation>
    <scope>NUCLEOTIDE SEQUENCE [LARGE SCALE GENOMIC DNA]</scope>
    <source>
        <strain evidence="7">cv. BLH2017</strain>
        <tissue evidence="6">Root</tissue>
    </source>
</reference>
<sequence>MEKTSTNTLSPCFSLSGLVGFLLFHGILKWVTKIQKFYSSFLCFYGKSKSRPERRNVNSEVLNQKLSICEKEEDDGKLSREDVEIVMGEIKLICNPDSEKIQERLGLDDLLVLFEEKEPSVDEVKGAFDVFDENRDGFVDATELQKVLCTLGFREGSKMEDCERMIRTFDENRDGLIDFNEFVKLMENSFC</sequence>
<dbReference type="InterPro" id="IPR018247">
    <property type="entry name" value="EF_Hand_1_Ca_BS"/>
</dbReference>
<feature type="domain" description="EF-hand" evidence="5">
    <location>
        <begin position="119"/>
        <end position="154"/>
    </location>
</feature>
<comment type="caution">
    <text evidence="6">The sequence shown here is derived from an EMBL/GenBank/DDBJ whole genome shotgun (WGS) entry which is preliminary data.</text>
</comment>
<dbReference type="PROSITE" id="PS00018">
    <property type="entry name" value="EF_HAND_1"/>
    <property type="match status" value="2"/>
</dbReference>
<dbReference type="PROSITE" id="PS50222">
    <property type="entry name" value="EF_HAND_2"/>
    <property type="match status" value="2"/>
</dbReference>
<dbReference type="InterPro" id="IPR039647">
    <property type="entry name" value="EF_hand_pair_protein_CML-like"/>
</dbReference>
<gene>
    <name evidence="6" type="ORF">BVC80_1753g23</name>
</gene>
<dbReference type="Proteomes" id="UP000195402">
    <property type="component" value="Unassembled WGS sequence"/>
</dbReference>
<dbReference type="SMART" id="SM00054">
    <property type="entry name" value="EFh"/>
    <property type="match status" value="2"/>
</dbReference>
<evidence type="ECO:0000313" key="6">
    <source>
        <dbReference type="EMBL" id="OVA09828.1"/>
    </source>
</evidence>
<proteinExistence type="predicted"/>
<protein>
    <submittedName>
        <fullName evidence="6">EF-hand domain</fullName>
    </submittedName>
</protein>
<evidence type="ECO:0000256" key="3">
    <source>
        <dbReference type="ARBA" id="ARBA00022837"/>
    </source>
</evidence>
<keyword evidence="4" id="KW-0812">Transmembrane</keyword>
<dbReference type="InterPro" id="IPR002048">
    <property type="entry name" value="EF_hand_dom"/>
</dbReference>
<keyword evidence="3" id="KW-0106">Calcium</keyword>
<keyword evidence="7" id="KW-1185">Reference proteome</keyword>
<dbReference type="OMA" id="RFPFKKF"/>
<feature type="domain" description="EF-hand" evidence="5">
    <location>
        <begin position="157"/>
        <end position="191"/>
    </location>
</feature>
<keyword evidence="1" id="KW-0479">Metal-binding</keyword>